<evidence type="ECO:0000259" key="1">
    <source>
        <dbReference type="Pfam" id="PF08241"/>
    </source>
</evidence>
<gene>
    <name evidence="2" type="ORF">C4532_17850</name>
</gene>
<dbReference type="CDD" id="cd02440">
    <property type="entry name" value="AdoMet_MTases"/>
    <property type="match status" value="1"/>
</dbReference>
<organism evidence="2 3">
    <name type="scientific">Candidatus Abyssobacteria bacterium SURF_17</name>
    <dbReference type="NCBI Taxonomy" id="2093361"/>
    <lineage>
        <taxon>Bacteria</taxon>
        <taxon>Pseudomonadati</taxon>
        <taxon>Candidatus Hydrogenedentota</taxon>
        <taxon>Candidatus Abyssobacteria</taxon>
    </lineage>
</organism>
<dbReference type="Proteomes" id="UP000285961">
    <property type="component" value="Unassembled WGS sequence"/>
</dbReference>
<reference evidence="2 3" key="1">
    <citation type="journal article" date="2017" name="ISME J.">
        <title>Energy and carbon metabolisms in a deep terrestrial subsurface fluid microbial community.</title>
        <authorList>
            <person name="Momper L."/>
            <person name="Jungbluth S.P."/>
            <person name="Lee M.D."/>
            <person name="Amend J.P."/>
        </authorList>
    </citation>
    <scope>NUCLEOTIDE SEQUENCE [LARGE SCALE GENOMIC DNA]</scope>
    <source>
        <strain evidence="2">SURF_17</strain>
    </source>
</reference>
<comment type="caution">
    <text evidence="2">The sequence shown here is derived from an EMBL/GenBank/DDBJ whole genome shotgun (WGS) entry which is preliminary data.</text>
</comment>
<dbReference type="SUPFAM" id="SSF53335">
    <property type="entry name" value="S-adenosyl-L-methionine-dependent methyltransferases"/>
    <property type="match status" value="1"/>
</dbReference>
<dbReference type="Pfam" id="PF08241">
    <property type="entry name" value="Methyltransf_11"/>
    <property type="match status" value="1"/>
</dbReference>
<accession>A0A419EPX3</accession>
<dbReference type="EMBL" id="QZKI01000129">
    <property type="protein sequence ID" value="RJP65261.1"/>
    <property type="molecule type" value="Genomic_DNA"/>
</dbReference>
<feature type="domain" description="Methyltransferase type 11" evidence="1">
    <location>
        <begin position="77"/>
        <end position="150"/>
    </location>
</feature>
<sequence length="244" mass="28784">MLAEKHKIVALWDEWSRRKHYNRARLSLYYHIRERNLRWLTSRARGLLTTNGPVRILKTDLWNEVKKGERYFLDAECSRFAVDISDEICRAAKSDFGNAIFLARSDIEFLPFRTCSFDLIWDISTIDHCDHPENVLREYQRVLRPGGILLLIVENPFCLSFPVTKLQSYLKLHVPFKGFSPSRMVRACRANGLTVVSRFKTNIHLPTFVVYYLERKGELEEINQGNSLFWDSCKKYFVLLCRKE</sequence>
<dbReference type="InterPro" id="IPR029063">
    <property type="entry name" value="SAM-dependent_MTases_sf"/>
</dbReference>
<name>A0A419EPX3_9BACT</name>
<keyword evidence="2" id="KW-0808">Transferase</keyword>
<proteinExistence type="predicted"/>
<keyword evidence="2" id="KW-0489">Methyltransferase</keyword>
<dbReference type="GO" id="GO:0032259">
    <property type="term" value="P:methylation"/>
    <property type="evidence" value="ECO:0007669"/>
    <property type="project" value="UniProtKB-KW"/>
</dbReference>
<evidence type="ECO:0000313" key="2">
    <source>
        <dbReference type="EMBL" id="RJP65261.1"/>
    </source>
</evidence>
<evidence type="ECO:0000313" key="3">
    <source>
        <dbReference type="Proteomes" id="UP000285961"/>
    </source>
</evidence>
<dbReference type="AlphaFoldDB" id="A0A419EPX3"/>
<dbReference type="Gene3D" id="3.40.50.150">
    <property type="entry name" value="Vaccinia Virus protein VP39"/>
    <property type="match status" value="1"/>
</dbReference>
<dbReference type="InterPro" id="IPR013216">
    <property type="entry name" value="Methyltransf_11"/>
</dbReference>
<protein>
    <submittedName>
        <fullName evidence="2">Class I SAM-dependent methyltransferase</fullName>
    </submittedName>
</protein>
<dbReference type="GO" id="GO:0008757">
    <property type="term" value="F:S-adenosylmethionine-dependent methyltransferase activity"/>
    <property type="evidence" value="ECO:0007669"/>
    <property type="project" value="InterPro"/>
</dbReference>